<dbReference type="PANTHER" id="PTHR13018:SF5">
    <property type="entry name" value="RE44586P"/>
    <property type="match status" value="1"/>
</dbReference>
<evidence type="ECO:0000259" key="2">
    <source>
        <dbReference type="Pfam" id="PF02714"/>
    </source>
</evidence>
<protein>
    <recommendedName>
        <fullName evidence="2">CSC1/OSCA1-like 7TM region domain-containing protein</fullName>
    </recommendedName>
</protein>
<dbReference type="InterPro" id="IPR045122">
    <property type="entry name" value="Csc1-like"/>
</dbReference>
<sequence length="75" mass="8557">FAILEGQQSFSQIEFSRMNKIYYFNVFNVYLASLFGSSFVQISSVFEDLITSPLEFLEALGVTIPSTASFFINYM</sequence>
<dbReference type="PANTHER" id="PTHR13018">
    <property type="entry name" value="PROBABLE MEMBRANE PROTEIN DUF221-RELATED"/>
    <property type="match status" value="1"/>
</dbReference>
<dbReference type="GeneID" id="25917729"/>
<dbReference type="GO" id="GO:0005886">
    <property type="term" value="C:plasma membrane"/>
    <property type="evidence" value="ECO:0007669"/>
    <property type="project" value="TreeGrafter"/>
</dbReference>
<dbReference type="AlphaFoldDB" id="A0A0L0F251"/>
<dbReference type="GO" id="GO:0005227">
    <property type="term" value="F:calcium-activated cation channel activity"/>
    <property type="evidence" value="ECO:0007669"/>
    <property type="project" value="InterPro"/>
</dbReference>
<feature type="transmembrane region" description="Helical" evidence="1">
    <location>
        <begin position="21"/>
        <end position="44"/>
    </location>
</feature>
<evidence type="ECO:0000313" key="3">
    <source>
        <dbReference type="EMBL" id="KNC70253.1"/>
    </source>
</evidence>
<evidence type="ECO:0000313" key="4">
    <source>
        <dbReference type="Proteomes" id="UP000054560"/>
    </source>
</evidence>
<dbReference type="InterPro" id="IPR003864">
    <property type="entry name" value="CSC1/OSCA1-like_7TM"/>
</dbReference>
<accession>A0A0L0F251</accession>
<keyword evidence="4" id="KW-1185">Reference proteome</keyword>
<keyword evidence="1" id="KW-0472">Membrane</keyword>
<feature type="domain" description="CSC1/OSCA1-like 7TM region" evidence="2">
    <location>
        <begin position="2"/>
        <end position="75"/>
    </location>
</feature>
<dbReference type="Pfam" id="PF02714">
    <property type="entry name" value="RSN1_7TM"/>
    <property type="match status" value="1"/>
</dbReference>
<reference evidence="3 4" key="1">
    <citation type="submission" date="2011-02" db="EMBL/GenBank/DDBJ databases">
        <title>The Genome Sequence of Sphaeroforma arctica JP610.</title>
        <authorList>
            <consortium name="The Broad Institute Genome Sequencing Platform"/>
            <person name="Russ C."/>
            <person name="Cuomo C."/>
            <person name="Young S.K."/>
            <person name="Zeng Q."/>
            <person name="Gargeya S."/>
            <person name="Alvarado L."/>
            <person name="Berlin A."/>
            <person name="Chapman S.B."/>
            <person name="Chen Z."/>
            <person name="Freedman E."/>
            <person name="Gellesch M."/>
            <person name="Goldberg J."/>
            <person name="Griggs A."/>
            <person name="Gujja S."/>
            <person name="Heilman E."/>
            <person name="Heiman D."/>
            <person name="Howarth C."/>
            <person name="Mehta T."/>
            <person name="Neiman D."/>
            <person name="Pearson M."/>
            <person name="Roberts A."/>
            <person name="Saif S."/>
            <person name="Shea T."/>
            <person name="Shenoy N."/>
            <person name="Sisk P."/>
            <person name="Stolte C."/>
            <person name="Sykes S."/>
            <person name="White J."/>
            <person name="Yandava C."/>
            <person name="Burger G."/>
            <person name="Gray M.W."/>
            <person name="Holland P.W.H."/>
            <person name="King N."/>
            <person name="Lang F.B.F."/>
            <person name="Roger A.J."/>
            <person name="Ruiz-Trillo I."/>
            <person name="Haas B."/>
            <person name="Nusbaum C."/>
            <person name="Birren B."/>
        </authorList>
    </citation>
    <scope>NUCLEOTIDE SEQUENCE [LARGE SCALE GENOMIC DNA]</scope>
    <source>
        <strain evidence="3 4">JP610</strain>
    </source>
</reference>
<organism evidence="3 4">
    <name type="scientific">Sphaeroforma arctica JP610</name>
    <dbReference type="NCBI Taxonomy" id="667725"/>
    <lineage>
        <taxon>Eukaryota</taxon>
        <taxon>Ichthyosporea</taxon>
        <taxon>Ichthyophonida</taxon>
        <taxon>Sphaeroforma</taxon>
    </lineage>
</organism>
<keyword evidence="1" id="KW-0812">Transmembrane</keyword>
<feature type="non-terminal residue" evidence="3">
    <location>
        <position position="1"/>
    </location>
</feature>
<gene>
    <name evidence="3" type="ORF">SARC_17225</name>
</gene>
<evidence type="ECO:0000256" key="1">
    <source>
        <dbReference type="SAM" id="Phobius"/>
    </source>
</evidence>
<dbReference type="EMBL" id="KQ251693">
    <property type="protein sequence ID" value="KNC70253.1"/>
    <property type="molecule type" value="Genomic_DNA"/>
</dbReference>
<proteinExistence type="predicted"/>
<dbReference type="RefSeq" id="XP_014144155.1">
    <property type="nucleotide sequence ID" value="XM_014288680.1"/>
</dbReference>
<dbReference type="Proteomes" id="UP000054560">
    <property type="component" value="Unassembled WGS sequence"/>
</dbReference>
<name>A0A0L0F251_9EUKA</name>
<keyword evidence="1" id="KW-1133">Transmembrane helix</keyword>
<dbReference type="OrthoDB" id="1689567at2759"/>